<feature type="transmembrane region" description="Helical" evidence="7">
    <location>
        <begin position="388"/>
        <end position="406"/>
    </location>
</feature>
<feature type="transmembrane region" description="Helical" evidence="7">
    <location>
        <begin position="7"/>
        <end position="27"/>
    </location>
</feature>
<evidence type="ECO:0000256" key="4">
    <source>
        <dbReference type="ARBA" id="ARBA00022692"/>
    </source>
</evidence>
<dbReference type="PANTHER" id="PTHR43302">
    <property type="entry name" value="TRANSPORTER ARSB-RELATED"/>
    <property type="match status" value="1"/>
</dbReference>
<evidence type="ECO:0000256" key="3">
    <source>
        <dbReference type="ARBA" id="ARBA00022475"/>
    </source>
</evidence>
<name>A0AAD5Z6G8_9POAL</name>
<accession>A0AAD5Z6G8</accession>
<dbReference type="PANTHER" id="PTHR43302:SF5">
    <property type="entry name" value="TRANSPORTER ARSB-RELATED"/>
    <property type="match status" value="1"/>
</dbReference>
<dbReference type="InterPro" id="IPR004680">
    <property type="entry name" value="Cit_transptr-like_dom"/>
</dbReference>
<feature type="domain" description="Citrate transporter-like" evidence="8">
    <location>
        <begin position="27"/>
        <end position="484"/>
    </location>
</feature>
<reference evidence="9 10" key="1">
    <citation type="journal article" date="2022" name="Cell">
        <title>Repeat-based holocentromeres influence genome architecture and karyotype evolution.</title>
        <authorList>
            <person name="Hofstatter P.G."/>
            <person name="Thangavel G."/>
            <person name="Lux T."/>
            <person name="Neumann P."/>
            <person name="Vondrak T."/>
            <person name="Novak P."/>
            <person name="Zhang M."/>
            <person name="Costa L."/>
            <person name="Castellani M."/>
            <person name="Scott A."/>
            <person name="Toegelov H."/>
            <person name="Fuchs J."/>
            <person name="Mata-Sucre Y."/>
            <person name="Dias Y."/>
            <person name="Vanzela A.L.L."/>
            <person name="Huettel B."/>
            <person name="Almeida C.C.S."/>
            <person name="Simkova H."/>
            <person name="Souza G."/>
            <person name="Pedrosa-Harand A."/>
            <person name="Macas J."/>
            <person name="Mayer K.F.X."/>
            <person name="Houben A."/>
            <person name="Marques A."/>
        </authorList>
    </citation>
    <scope>NUCLEOTIDE SEQUENCE [LARGE SCALE GENOMIC DNA]</scope>
    <source>
        <strain evidence="9">RhyTen1mFocal</strain>
    </source>
</reference>
<feature type="transmembrane region" description="Helical" evidence="7">
    <location>
        <begin position="33"/>
        <end position="52"/>
    </location>
</feature>
<keyword evidence="4 7" id="KW-0812">Transmembrane</keyword>
<feature type="transmembrane region" description="Helical" evidence="7">
    <location>
        <begin position="59"/>
        <end position="79"/>
    </location>
</feature>
<comment type="caution">
    <text evidence="9">The sequence shown here is derived from an EMBL/GenBank/DDBJ whole genome shotgun (WGS) entry which is preliminary data.</text>
</comment>
<evidence type="ECO:0000256" key="1">
    <source>
        <dbReference type="ARBA" id="ARBA00004651"/>
    </source>
</evidence>
<dbReference type="EMBL" id="JAMRDG010000002">
    <property type="protein sequence ID" value="KAJ3687763.1"/>
    <property type="molecule type" value="Genomic_DNA"/>
</dbReference>
<dbReference type="Proteomes" id="UP001210211">
    <property type="component" value="Unassembled WGS sequence"/>
</dbReference>
<evidence type="ECO:0000256" key="7">
    <source>
        <dbReference type="SAM" id="Phobius"/>
    </source>
</evidence>
<feature type="transmembrane region" description="Helical" evidence="7">
    <location>
        <begin position="473"/>
        <end position="497"/>
    </location>
</feature>
<keyword evidence="5 7" id="KW-1133">Transmembrane helix</keyword>
<proteinExistence type="predicted"/>
<protein>
    <recommendedName>
        <fullName evidence="8">Citrate transporter-like domain-containing protein</fullName>
    </recommendedName>
</protein>
<organism evidence="9 10">
    <name type="scientific">Rhynchospora tenuis</name>
    <dbReference type="NCBI Taxonomy" id="198213"/>
    <lineage>
        <taxon>Eukaryota</taxon>
        <taxon>Viridiplantae</taxon>
        <taxon>Streptophyta</taxon>
        <taxon>Embryophyta</taxon>
        <taxon>Tracheophyta</taxon>
        <taxon>Spermatophyta</taxon>
        <taxon>Magnoliopsida</taxon>
        <taxon>Liliopsida</taxon>
        <taxon>Poales</taxon>
        <taxon>Cyperaceae</taxon>
        <taxon>Cyperoideae</taxon>
        <taxon>Rhynchosporeae</taxon>
        <taxon>Rhynchospora</taxon>
    </lineage>
</organism>
<keyword evidence="10" id="KW-1185">Reference proteome</keyword>
<keyword evidence="2" id="KW-0813">Transport</keyword>
<keyword evidence="6 7" id="KW-0472">Membrane</keyword>
<feature type="transmembrane region" description="Helical" evidence="7">
    <location>
        <begin position="427"/>
        <end position="445"/>
    </location>
</feature>
<evidence type="ECO:0000256" key="6">
    <source>
        <dbReference type="ARBA" id="ARBA00023136"/>
    </source>
</evidence>
<feature type="transmembrane region" description="Helical" evidence="7">
    <location>
        <begin position="343"/>
        <end position="376"/>
    </location>
</feature>
<dbReference type="GO" id="GO:0005886">
    <property type="term" value="C:plasma membrane"/>
    <property type="evidence" value="ECO:0007669"/>
    <property type="project" value="UniProtKB-SubCell"/>
</dbReference>
<sequence>MALASPIKVILGSVAFAIFWVLAVFPAVPFLPIGRTAGSLLGAALMVVFQVLTPNKAYAAIDLPILGLLFGTMVVSAFLEQADMFKYLGKLLSWKSRGGKDLLFRVCLVSAFSSALFTNDTACVALTEFVLKIARQNNLPALPFLLALASSSNIGSSATPIGNPQNLVIAVQGRISFGTFLKGLVGPMLVGLLVNAGILLCCFWKTLSVKKKDVETTSTVTDDVEVDDEMNSHRFSPATMSHQSSFNSQDPDVTLASVGVAGIGERSIRSRRCSSKTEIELIAPDMKEAGTPGIAGTGESVVLDNGMESGRLMRQREVVNDVYSATDAKEVTVQGWKRIGQKVSVYAVTLGMLVAFLMGLDLSWTAITAALALMVIDFKDAQPCLQKVSYSLLIFFCGMFITVDGLNSTGIPNALWDLVEPYSQVDTAHGVALLSLMVLVLSNIASNVPTVLLLGARVAASAAKSSQSEVTKAWLILAFVSTVAGNLSLLGSAANLIMHSDFPSQLLTGVNFQKLQKQNPISDSRLESIPI</sequence>
<comment type="subcellular location">
    <subcellularLocation>
        <location evidence="1">Cell membrane</location>
        <topology evidence="1">Multi-pass membrane protein</topology>
    </subcellularLocation>
</comment>
<evidence type="ECO:0000313" key="10">
    <source>
        <dbReference type="Proteomes" id="UP001210211"/>
    </source>
</evidence>
<gene>
    <name evidence="9" type="ORF">LUZ61_016927</name>
</gene>
<dbReference type="GO" id="GO:0055085">
    <property type="term" value="P:transmembrane transport"/>
    <property type="evidence" value="ECO:0007669"/>
    <property type="project" value="InterPro"/>
</dbReference>
<dbReference type="Pfam" id="PF03600">
    <property type="entry name" value="CitMHS"/>
    <property type="match status" value="1"/>
</dbReference>
<dbReference type="AlphaFoldDB" id="A0AAD5Z6G8"/>
<evidence type="ECO:0000256" key="2">
    <source>
        <dbReference type="ARBA" id="ARBA00022448"/>
    </source>
</evidence>
<evidence type="ECO:0000256" key="5">
    <source>
        <dbReference type="ARBA" id="ARBA00022989"/>
    </source>
</evidence>
<dbReference type="CDD" id="cd01117">
    <property type="entry name" value="YbiR_permease"/>
    <property type="match status" value="1"/>
</dbReference>
<keyword evidence="3" id="KW-1003">Cell membrane</keyword>
<evidence type="ECO:0000313" key="9">
    <source>
        <dbReference type="EMBL" id="KAJ3687763.1"/>
    </source>
</evidence>
<evidence type="ECO:0000259" key="8">
    <source>
        <dbReference type="Pfam" id="PF03600"/>
    </source>
</evidence>